<proteinExistence type="inferred from homology"/>
<name>A0A1G5C4H2_9BACT</name>
<gene>
    <name evidence="5" type="ORF">SAMN05216233_102372</name>
</gene>
<keyword evidence="6" id="KW-1185">Reference proteome</keyword>
<dbReference type="PANTHER" id="PTHR43434">
    <property type="entry name" value="PHOSPHOGLYCOLATE PHOSPHATASE"/>
    <property type="match status" value="1"/>
</dbReference>
<dbReference type="GO" id="GO:0008967">
    <property type="term" value="F:phosphoglycolate phosphatase activity"/>
    <property type="evidence" value="ECO:0007669"/>
    <property type="project" value="UniProtKB-EC"/>
</dbReference>
<evidence type="ECO:0000313" key="5">
    <source>
        <dbReference type="EMBL" id="SCX97251.1"/>
    </source>
</evidence>
<comment type="pathway">
    <text evidence="2">Organic acid metabolism; glycolate biosynthesis; glycolate from 2-phosphoglycolate: step 1/1.</text>
</comment>
<dbReference type="SUPFAM" id="SSF56784">
    <property type="entry name" value="HAD-like"/>
    <property type="match status" value="1"/>
</dbReference>
<protein>
    <recommendedName>
        <fullName evidence="4">phosphoglycolate phosphatase</fullName>
        <ecNumber evidence="4">3.1.3.18</ecNumber>
    </recommendedName>
</protein>
<dbReference type="RefSeq" id="WP_175469510.1">
    <property type="nucleotide sequence ID" value="NZ_FMUX01000002.1"/>
</dbReference>
<dbReference type="InterPro" id="IPR006439">
    <property type="entry name" value="HAD-SF_hydro_IA"/>
</dbReference>
<dbReference type="EC" id="3.1.3.18" evidence="4"/>
<evidence type="ECO:0000256" key="3">
    <source>
        <dbReference type="ARBA" id="ARBA00006171"/>
    </source>
</evidence>
<accession>A0A1G5C4H2</accession>
<dbReference type="Gene3D" id="3.40.50.1000">
    <property type="entry name" value="HAD superfamily/HAD-like"/>
    <property type="match status" value="1"/>
</dbReference>
<dbReference type="PANTHER" id="PTHR43434:SF1">
    <property type="entry name" value="PHOSPHOGLYCOLATE PHOSPHATASE"/>
    <property type="match status" value="1"/>
</dbReference>
<dbReference type="InterPro" id="IPR023214">
    <property type="entry name" value="HAD_sf"/>
</dbReference>
<dbReference type="InterPro" id="IPR036412">
    <property type="entry name" value="HAD-like_sf"/>
</dbReference>
<reference evidence="5 6" key="1">
    <citation type="submission" date="2016-10" db="EMBL/GenBank/DDBJ databases">
        <authorList>
            <person name="de Groot N.N."/>
        </authorList>
    </citation>
    <scope>NUCLEOTIDE SEQUENCE [LARGE SCALE GENOMIC DNA]</scope>
    <source>
        <strain evidence="5 6">AA1</strain>
    </source>
</reference>
<dbReference type="SFLD" id="SFLDG01129">
    <property type="entry name" value="C1.5:_HAD__Beta-PGM__Phosphata"/>
    <property type="match status" value="1"/>
</dbReference>
<evidence type="ECO:0000256" key="4">
    <source>
        <dbReference type="ARBA" id="ARBA00013078"/>
    </source>
</evidence>
<organism evidence="5 6">
    <name type="scientific">Desulfoluna spongiiphila</name>
    <dbReference type="NCBI Taxonomy" id="419481"/>
    <lineage>
        <taxon>Bacteria</taxon>
        <taxon>Pseudomonadati</taxon>
        <taxon>Thermodesulfobacteriota</taxon>
        <taxon>Desulfobacteria</taxon>
        <taxon>Desulfobacterales</taxon>
        <taxon>Desulfolunaceae</taxon>
        <taxon>Desulfoluna</taxon>
    </lineage>
</organism>
<dbReference type="EMBL" id="FMUX01000002">
    <property type="protein sequence ID" value="SCX97251.1"/>
    <property type="molecule type" value="Genomic_DNA"/>
</dbReference>
<sequence>MPELNAVFFDVDGVLLDSLPPHLAICTELNTRYNLGLTIPTVEGFKEIAGSGVPISPMTAFFRAVGFPKSAAEKGDQEYRNRFATSYDVPLFDGVAEMLRRLSDAGLPLGIVTANTLENIKTPLGPSFALFHPDCIFTRDTTGGLSKADAIVRGARTLGIHPSSLLFVGDQPSDRSAAEQAGALFLGVTYGWGLAQGTTGHPSAGSPDEITAWVTRTMGTVTT</sequence>
<dbReference type="InterPro" id="IPR023198">
    <property type="entry name" value="PGP-like_dom2"/>
</dbReference>
<dbReference type="InterPro" id="IPR041492">
    <property type="entry name" value="HAD_2"/>
</dbReference>
<dbReference type="GO" id="GO:0006281">
    <property type="term" value="P:DNA repair"/>
    <property type="evidence" value="ECO:0007669"/>
    <property type="project" value="TreeGrafter"/>
</dbReference>
<evidence type="ECO:0000256" key="1">
    <source>
        <dbReference type="ARBA" id="ARBA00000830"/>
    </source>
</evidence>
<dbReference type="Gene3D" id="1.10.150.240">
    <property type="entry name" value="Putative phosphatase, domain 2"/>
    <property type="match status" value="1"/>
</dbReference>
<dbReference type="GO" id="GO:0005829">
    <property type="term" value="C:cytosol"/>
    <property type="evidence" value="ECO:0007669"/>
    <property type="project" value="TreeGrafter"/>
</dbReference>
<dbReference type="PRINTS" id="PR00413">
    <property type="entry name" value="HADHALOGNASE"/>
</dbReference>
<dbReference type="Proteomes" id="UP000198870">
    <property type="component" value="Unassembled WGS sequence"/>
</dbReference>
<dbReference type="STRING" id="419481.SAMN05216233_102372"/>
<evidence type="ECO:0000256" key="2">
    <source>
        <dbReference type="ARBA" id="ARBA00004818"/>
    </source>
</evidence>
<dbReference type="SFLD" id="SFLDS00003">
    <property type="entry name" value="Haloacid_Dehalogenase"/>
    <property type="match status" value="1"/>
</dbReference>
<comment type="catalytic activity">
    <reaction evidence="1">
        <text>2-phosphoglycolate + H2O = glycolate + phosphate</text>
        <dbReference type="Rhea" id="RHEA:14369"/>
        <dbReference type="ChEBI" id="CHEBI:15377"/>
        <dbReference type="ChEBI" id="CHEBI:29805"/>
        <dbReference type="ChEBI" id="CHEBI:43474"/>
        <dbReference type="ChEBI" id="CHEBI:58033"/>
        <dbReference type="EC" id="3.1.3.18"/>
    </reaction>
</comment>
<dbReference type="InterPro" id="IPR050155">
    <property type="entry name" value="HAD-like_hydrolase_sf"/>
</dbReference>
<dbReference type="Pfam" id="PF13419">
    <property type="entry name" value="HAD_2"/>
    <property type="match status" value="1"/>
</dbReference>
<evidence type="ECO:0000313" key="6">
    <source>
        <dbReference type="Proteomes" id="UP000198870"/>
    </source>
</evidence>
<comment type="similarity">
    <text evidence="3">Belongs to the HAD-like hydrolase superfamily. CbbY/CbbZ/Gph/YieH family.</text>
</comment>
<dbReference type="AlphaFoldDB" id="A0A1G5C4H2"/>